<dbReference type="Pfam" id="PF02687">
    <property type="entry name" value="FtsX"/>
    <property type="match status" value="1"/>
</dbReference>
<feature type="domain" description="ABC3 transporter permease C-terminal" evidence="8">
    <location>
        <begin position="272"/>
        <end position="408"/>
    </location>
</feature>
<dbReference type="InterPro" id="IPR025857">
    <property type="entry name" value="MacB_PCD"/>
</dbReference>
<dbReference type="GO" id="GO:0044874">
    <property type="term" value="P:lipoprotein localization to outer membrane"/>
    <property type="evidence" value="ECO:0007669"/>
    <property type="project" value="TreeGrafter"/>
</dbReference>
<evidence type="ECO:0000259" key="8">
    <source>
        <dbReference type="Pfam" id="PF02687"/>
    </source>
</evidence>
<evidence type="ECO:0000256" key="1">
    <source>
        <dbReference type="ARBA" id="ARBA00004651"/>
    </source>
</evidence>
<evidence type="ECO:0000256" key="5">
    <source>
        <dbReference type="ARBA" id="ARBA00022989"/>
    </source>
</evidence>
<name>A0A5C1QC45_9SPIO</name>
<evidence type="ECO:0000256" key="3">
    <source>
        <dbReference type="ARBA" id="ARBA00022475"/>
    </source>
</evidence>
<dbReference type="OrthoDB" id="356343at2"/>
<evidence type="ECO:0000313" key="10">
    <source>
        <dbReference type="EMBL" id="QEN03792.1"/>
    </source>
</evidence>
<feature type="transmembrane region" description="Helical" evidence="7">
    <location>
        <begin position="352"/>
        <end position="369"/>
    </location>
</feature>
<sequence>MNNWIIFTSLRHLKTKRKEKGDTSTFLSVIGILSGVMTMITVIGVMNGFQGSNIDKRVEIGSGHVALEPISNNSSININLLTNLKNVKSFYKSSEFVTAASDGRDSEIIGLQVNSLPQNIYKIDESFKSWVKIHSGSFNINSDNSIIIGKSLAYSRHLSIGDKINLIAFGSKETKFSPKEIEYTISGIFRSGSIEYDERLVFISNESAERYFISENEFMYKFKIENRNRYQSLVNTLSGIPEVLDNYTIKSWKDYNTSYYNALKNEKDLMTILIGLIFLVVGINIYNSLRRSVYMRFEEISVLKTLGATSFDIRVIFILESFFIGFVGATLGVFLGLWIVNNINYIFEILENIVNFVFSFTNGGSISFYGPQFFYLNTVPVEVYLNESILVYLSAVGTSIIAAYAASKRISEIRPGEVIRNE</sequence>
<dbReference type="InterPro" id="IPR051447">
    <property type="entry name" value="Lipoprotein-release_system"/>
</dbReference>
<evidence type="ECO:0000256" key="7">
    <source>
        <dbReference type="SAM" id="Phobius"/>
    </source>
</evidence>
<evidence type="ECO:0000256" key="2">
    <source>
        <dbReference type="ARBA" id="ARBA00005236"/>
    </source>
</evidence>
<dbReference type="PANTHER" id="PTHR30489">
    <property type="entry name" value="LIPOPROTEIN-RELEASING SYSTEM TRANSMEMBRANE PROTEIN LOLE"/>
    <property type="match status" value="1"/>
</dbReference>
<dbReference type="InterPro" id="IPR003838">
    <property type="entry name" value="ABC3_permease_C"/>
</dbReference>
<keyword evidence="5 7" id="KW-1133">Transmembrane helix</keyword>
<feature type="domain" description="MacB-like periplasmic core" evidence="9">
    <location>
        <begin position="25"/>
        <end position="212"/>
    </location>
</feature>
<dbReference type="EMBL" id="CP035807">
    <property type="protein sequence ID" value="QEN03792.1"/>
    <property type="molecule type" value="Genomic_DNA"/>
</dbReference>
<evidence type="ECO:0000256" key="4">
    <source>
        <dbReference type="ARBA" id="ARBA00022692"/>
    </source>
</evidence>
<feature type="transmembrane region" description="Helical" evidence="7">
    <location>
        <begin position="26"/>
        <end position="49"/>
    </location>
</feature>
<feature type="transmembrane region" description="Helical" evidence="7">
    <location>
        <begin position="315"/>
        <end position="340"/>
    </location>
</feature>
<accession>A0A5C1QC45</accession>
<dbReference type="PANTHER" id="PTHR30489:SF0">
    <property type="entry name" value="LIPOPROTEIN-RELEASING SYSTEM TRANSMEMBRANE PROTEIN LOLE"/>
    <property type="match status" value="1"/>
</dbReference>
<keyword evidence="6 7" id="KW-0472">Membrane</keyword>
<gene>
    <name evidence="10" type="ORF">EW093_03450</name>
</gene>
<dbReference type="RefSeq" id="WP_149567050.1">
    <property type="nucleotide sequence ID" value="NZ_CP035807.1"/>
</dbReference>
<keyword evidence="11" id="KW-1185">Reference proteome</keyword>
<evidence type="ECO:0000259" key="9">
    <source>
        <dbReference type="Pfam" id="PF12704"/>
    </source>
</evidence>
<proteinExistence type="inferred from homology"/>
<reference evidence="10 11" key="1">
    <citation type="submission" date="2019-02" db="EMBL/GenBank/DDBJ databases">
        <authorList>
            <person name="Fomenkov A."/>
            <person name="Dubinina G."/>
            <person name="Grabovich M."/>
            <person name="Vincze T."/>
            <person name="Roberts R.J."/>
        </authorList>
    </citation>
    <scope>NUCLEOTIDE SEQUENCE [LARGE SCALE GENOMIC DNA]</scope>
    <source>
        <strain evidence="10 11">P</strain>
    </source>
</reference>
<comment type="subcellular location">
    <subcellularLocation>
        <location evidence="1">Cell membrane</location>
        <topology evidence="1">Multi-pass membrane protein</topology>
    </subcellularLocation>
</comment>
<dbReference type="Proteomes" id="UP000323824">
    <property type="component" value="Chromosome"/>
</dbReference>
<evidence type="ECO:0000313" key="11">
    <source>
        <dbReference type="Proteomes" id="UP000323824"/>
    </source>
</evidence>
<keyword evidence="4 7" id="KW-0812">Transmembrane</keyword>
<feature type="transmembrane region" description="Helical" evidence="7">
    <location>
        <begin position="389"/>
        <end position="406"/>
    </location>
</feature>
<dbReference type="GO" id="GO:0098797">
    <property type="term" value="C:plasma membrane protein complex"/>
    <property type="evidence" value="ECO:0007669"/>
    <property type="project" value="TreeGrafter"/>
</dbReference>
<evidence type="ECO:0000256" key="6">
    <source>
        <dbReference type="ARBA" id="ARBA00023136"/>
    </source>
</evidence>
<dbReference type="AlphaFoldDB" id="A0A5C1QC45"/>
<reference evidence="10 11" key="2">
    <citation type="submission" date="2019-09" db="EMBL/GenBank/DDBJ databases">
        <title>Complete Genome Sequence and Methylome Analysis of free living Spirochaetas.</title>
        <authorList>
            <person name="Leshcheva N."/>
            <person name="Mikheeva N."/>
        </authorList>
    </citation>
    <scope>NUCLEOTIDE SEQUENCE [LARGE SCALE GENOMIC DNA]</scope>
    <source>
        <strain evidence="10 11">P</strain>
    </source>
</reference>
<comment type="similarity">
    <text evidence="2">Belongs to the ABC-4 integral membrane protein family. LolC/E subfamily.</text>
</comment>
<organism evidence="10 11">
    <name type="scientific">Thiospirochaeta perfilievii</name>
    <dbReference type="NCBI Taxonomy" id="252967"/>
    <lineage>
        <taxon>Bacteria</taxon>
        <taxon>Pseudomonadati</taxon>
        <taxon>Spirochaetota</taxon>
        <taxon>Spirochaetia</taxon>
        <taxon>Spirochaetales</taxon>
        <taxon>Spirochaetaceae</taxon>
        <taxon>Thiospirochaeta</taxon>
    </lineage>
</organism>
<protein>
    <submittedName>
        <fullName evidence="10">ABC transporter permease</fullName>
    </submittedName>
</protein>
<feature type="transmembrane region" description="Helical" evidence="7">
    <location>
        <begin position="269"/>
        <end position="286"/>
    </location>
</feature>
<dbReference type="Pfam" id="PF12704">
    <property type="entry name" value="MacB_PCD"/>
    <property type="match status" value="1"/>
</dbReference>
<keyword evidence="3" id="KW-1003">Cell membrane</keyword>
<dbReference type="KEGG" id="sper:EW093_03450"/>